<accession>A0A2N8T7Z2</accession>
<sequence length="141" mass="15093">MTRYFLALLLGLASAGSSLADTQSLKVALVGIQHERGTVRVGLYRQPDTFRKEAKALAVQQAAAAIGTVEVAFSGLEPGEYAVMAYHDENANGQLDRRFGMFPTEGYGLSNNPDVMGPPAFKDSAFNVDGGTTAISIDMRY</sequence>
<proteinExistence type="predicted"/>
<evidence type="ECO:0000313" key="3">
    <source>
        <dbReference type="Proteomes" id="UP000236023"/>
    </source>
</evidence>
<dbReference type="EMBL" id="POUT01000002">
    <property type="protein sequence ID" value="PNG10805.1"/>
    <property type="molecule type" value="Genomic_DNA"/>
</dbReference>
<comment type="caution">
    <text evidence="2">The sequence shown here is derived from an EMBL/GenBank/DDBJ whole genome shotgun (WGS) entry which is preliminary data.</text>
</comment>
<keyword evidence="1" id="KW-0732">Signal</keyword>
<dbReference type="Proteomes" id="UP000236023">
    <property type="component" value="Unassembled WGS sequence"/>
</dbReference>
<name>A0A2N8T7Z2_STUST</name>
<protein>
    <submittedName>
        <fullName evidence="2">DUF2141 domain-containing protein</fullName>
    </submittedName>
</protein>
<reference evidence="2 3" key="1">
    <citation type="submission" date="2018-01" db="EMBL/GenBank/DDBJ databases">
        <title>Denitrification phenotypes of diverse strains of Pseudomonas stutzeri.</title>
        <authorList>
            <person name="Milligan D.A."/>
            <person name="Bergaust L."/>
            <person name="Bakken L.R."/>
            <person name="Frostegard A."/>
        </authorList>
    </citation>
    <scope>NUCLEOTIDE SEQUENCE [LARGE SCALE GENOMIC DNA]</scope>
    <source>
        <strain evidence="2 3">24a75</strain>
    </source>
</reference>
<evidence type="ECO:0000256" key="1">
    <source>
        <dbReference type="SAM" id="SignalP"/>
    </source>
</evidence>
<dbReference type="Pfam" id="PF09912">
    <property type="entry name" value="DUF2141"/>
    <property type="match status" value="1"/>
</dbReference>
<evidence type="ECO:0000313" key="2">
    <source>
        <dbReference type="EMBL" id="PNG10805.1"/>
    </source>
</evidence>
<feature type="signal peptide" evidence="1">
    <location>
        <begin position="1"/>
        <end position="20"/>
    </location>
</feature>
<dbReference type="AlphaFoldDB" id="A0A2N8T7Z2"/>
<dbReference type="RefSeq" id="WP_037042176.1">
    <property type="nucleotide sequence ID" value="NZ_JAMOHU010000060.1"/>
</dbReference>
<feature type="chain" id="PRO_5014964485" evidence="1">
    <location>
        <begin position="21"/>
        <end position="141"/>
    </location>
</feature>
<dbReference type="InterPro" id="IPR018673">
    <property type="entry name" value="DUF2141"/>
</dbReference>
<gene>
    <name evidence="2" type="ORF">CXK94_06295</name>
</gene>
<organism evidence="2 3">
    <name type="scientific">Stutzerimonas stutzeri</name>
    <name type="common">Pseudomonas stutzeri</name>
    <dbReference type="NCBI Taxonomy" id="316"/>
    <lineage>
        <taxon>Bacteria</taxon>
        <taxon>Pseudomonadati</taxon>
        <taxon>Pseudomonadota</taxon>
        <taxon>Gammaproteobacteria</taxon>
        <taxon>Pseudomonadales</taxon>
        <taxon>Pseudomonadaceae</taxon>
        <taxon>Stutzerimonas</taxon>
    </lineage>
</organism>